<dbReference type="NCBIfam" id="NF004402">
    <property type="entry name" value="PRK05758.2-2"/>
    <property type="match status" value="1"/>
</dbReference>
<dbReference type="GO" id="GO:0046933">
    <property type="term" value="F:proton-transporting ATP synthase activity, rotational mechanism"/>
    <property type="evidence" value="ECO:0007669"/>
    <property type="project" value="UniProtKB-UniRule"/>
</dbReference>
<evidence type="ECO:0000256" key="6">
    <source>
        <dbReference type="ARBA" id="ARBA00023196"/>
    </source>
</evidence>
<evidence type="ECO:0000256" key="4">
    <source>
        <dbReference type="ARBA" id="ARBA00023065"/>
    </source>
</evidence>
<keyword evidence="6 8" id="KW-0139">CF(1)</keyword>
<keyword evidence="5 8" id="KW-0472">Membrane</keyword>
<dbReference type="GO" id="GO:0045259">
    <property type="term" value="C:proton-transporting ATP synthase complex"/>
    <property type="evidence" value="ECO:0007669"/>
    <property type="project" value="UniProtKB-KW"/>
</dbReference>
<accession>A0A1G8XGZ6</accession>
<dbReference type="PROSITE" id="PS00389">
    <property type="entry name" value="ATPASE_DELTA"/>
    <property type="match status" value="1"/>
</dbReference>
<dbReference type="OrthoDB" id="9802471at2"/>
<dbReference type="Gene3D" id="1.10.520.20">
    <property type="entry name" value="N-terminal domain of the delta subunit of the F1F0-ATP synthase"/>
    <property type="match status" value="1"/>
</dbReference>
<evidence type="ECO:0000256" key="8">
    <source>
        <dbReference type="HAMAP-Rule" id="MF_01416"/>
    </source>
</evidence>
<dbReference type="HAMAP" id="MF_01416">
    <property type="entry name" value="ATP_synth_delta_bact"/>
    <property type="match status" value="1"/>
</dbReference>
<evidence type="ECO:0000313" key="9">
    <source>
        <dbReference type="EMBL" id="SDJ89574.1"/>
    </source>
</evidence>
<dbReference type="RefSeq" id="WP_090549055.1">
    <property type="nucleotide sequence ID" value="NZ_FNFP01000001.1"/>
</dbReference>
<evidence type="ECO:0000256" key="5">
    <source>
        <dbReference type="ARBA" id="ARBA00023136"/>
    </source>
</evidence>
<comment type="subcellular location">
    <subcellularLocation>
        <location evidence="8">Cell membrane</location>
        <topology evidence="8">Peripheral membrane protein</topology>
    </subcellularLocation>
    <subcellularLocation>
        <location evidence="1">Membrane</location>
    </subcellularLocation>
</comment>
<dbReference type="GO" id="GO:0005886">
    <property type="term" value="C:plasma membrane"/>
    <property type="evidence" value="ECO:0007669"/>
    <property type="project" value="UniProtKB-SubCell"/>
</dbReference>
<evidence type="ECO:0000256" key="1">
    <source>
        <dbReference type="ARBA" id="ARBA00004370"/>
    </source>
</evidence>
<keyword evidence="10" id="KW-1185">Reference proteome</keyword>
<keyword evidence="4 8" id="KW-0406">Ion transport</keyword>
<keyword evidence="7 8" id="KW-0066">ATP synthesis</keyword>
<comment type="function">
    <text evidence="8">This protein is part of the stalk that links CF(0) to CF(1). It either transmits conformational changes from CF(0) to CF(1) or is implicated in proton conduction.</text>
</comment>
<dbReference type="InterPro" id="IPR000711">
    <property type="entry name" value="ATPase_OSCP/dsu"/>
</dbReference>
<dbReference type="PANTHER" id="PTHR11910">
    <property type="entry name" value="ATP SYNTHASE DELTA CHAIN"/>
    <property type="match status" value="1"/>
</dbReference>
<dbReference type="NCBIfam" id="NF004403">
    <property type="entry name" value="PRK05758.2-4"/>
    <property type="match status" value="1"/>
</dbReference>
<dbReference type="SUPFAM" id="SSF47928">
    <property type="entry name" value="N-terminal domain of the delta subunit of the F1F0-ATP synthase"/>
    <property type="match status" value="1"/>
</dbReference>
<organism evidence="9 10">
    <name type="scientific">Natronincola ferrireducens</name>
    <dbReference type="NCBI Taxonomy" id="393762"/>
    <lineage>
        <taxon>Bacteria</taxon>
        <taxon>Bacillati</taxon>
        <taxon>Bacillota</taxon>
        <taxon>Clostridia</taxon>
        <taxon>Peptostreptococcales</taxon>
        <taxon>Natronincolaceae</taxon>
        <taxon>Natronincola</taxon>
    </lineage>
</organism>
<comment type="function">
    <text evidence="8">F(1)F(0) ATP synthase produces ATP from ADP in the presence of a proton or sodium gradient. F-type ATPases consist of two structural domains, F(1) containing the extramembraneous catalytic core and F(0) containing the membrane proton channel, linked together by a central stalk and a peripheral stalk. During catalysis, ATP synthesis in the catalytic domain of F(1) is coupled via a rotary mechanism of the central stalk subunits to proton translocation.</text>
</comment>
<dbReference type="InterPro" id="IPR026015">
    <property type="entry name" value="ATP_synth_OSCP/delta_N_sf"/>
</dbReference>
<protein>
    <recommendedName>
        <fullName evidence="8">ATP synthase subunit delta</fullName>
    </recommendedName>
    <alternativeName>
        <fullName evidence="8">ATP synthase F(1) sector subunit delta</fullName>
    </alternativeName>
    <alternativeName>
        <fullName evidence="8">F-type ATPase subunit delta</fullName>
        <shortName evidence="8">F-ATPase subunit delta</shortName>
    </alternativeName>
</protein>
<dbReference type="InterPro" id="IPR020781">
    <property type="entry name" value="ATPase_OSCP/d_CS"/>
</dbReference>
<gene>
    <name evidence="8" type="primary">atpH</name>
    <name evidence="9" type="ORF">SAMN05660472_00210</name>
</gene>
<dbReference type="STRING" id="393762.SAMN05660472_00210"/>
<dbReference type="EMBL" id="FNFP01000001">
    <property type="protein sequence ID" value="SDJ89574.1"/>
    <property type="molecule type" value="Genomic_DNA"/>
</dbReference>
<dbReference type="NCBIfam" id="TIGR01145">
    <property type="entry name" value="ATP_synt_delta"/>
    <property type="match status" value="1"/>
</dbReference>
<keyword evidence="2 8" id="KW-0813">Transport</keyword>
<keyword evidence="8" id="KW-1003">Cell membrane</keyword>
<sequence length="180" mass="20416">MAELVAKRYAGALFEVAQEDNNLQPVREEMDFIGECLKENKDFEKLLNTPLIKSSEKKEVLTNIFKDKVSVEVLNFLYILVDKRRTRDLQEIIKEFSKMADASKNMVEAVAITAFPLEQETLLKLQVQLSMASGKNVKLNNKVEEEVIGGVLIKMGDKVIDGTLKNRLGQMKQQLSQVIL</sequence>
<proteinExistence type="inferred from homology"/>
<comment type="similarity">
    <text evidence="8">Belongs to the ATPase delta chain family.</text>
</comment>
<dbReference type="Proteomes" id="UP000198718">
    <property type="component" value="Unassembled WGS sequence"/>
</dbReference>
<evidence type="ECO:0000256" key="2">
    <source>
        <dbReference type="ARBA" id="ARBA00022448"/>
    </source>
</evidence>
<evidence type="ECO:0000256" key="7">
    <source>
        <dbReference type="ARBA" id="ARBA00023310"/>
    </source>
</evidence>
<dbReference type="Pfam" id="PF00213">
    <property type="entry name" value="OSCP"/>
    <property type="match status" value="1"/>
</dbReference>
<keyword evidence="3 8" id="KW-0375">Hydrogen ion transport</keyword>
<reference evidence="9 10" key="1">
    <citation type="submission" date="2016-10" db="EMBL/GenBank/DDBJ databases">
        <authorList>
            <person name="de Groot N.N."/>
        </authorList>
    </citation>
    <scope>NUCLEOTIDE SEQUENCE [LARGE SCALE GENOMIC DNA]</scope>
    <source>
        <strain evidence="9 10">DSM 18346</strain>
    </source>
</reference>
<name>A0A1G8XGZ6_9FIRM</name>
<dbReference type="PRINTS" id="PR00125">
    <property type="entry name" value="ATPASEDELTA"/>
</dbReference>
<evidence type="ECO:0000313" key="10">
    <source>
        <dbReference type="Proteomes" id="UP000198718"/>
    </source>
</evidence>
<dbReference type="AlphaFoldDB" id="A0A1G8XGZ6"/>
<evidence type="ECO:0000256" key="3">
    <source>
        <dbReference type="ARBA" id="ARBA00022781"/>
    </source>
</evidence>